<keyword evidence="1" id="KW-0472">Membrane</keyword>
<evidence type="ECO:0000313" key="3">
    <source>
        <dbReference type="Proteomes" id="UP000095131"/>
    </source>
</evidence>
<dbReference type="PROSITE" id="PS00409">
    <property type="entry name" value="PROKAR_NTER_METHYL"/>
    <property type="match status" value="1"/>
</dbReference>
<dbReference type="RefSeq" id="WP_069445987.1">
    <property type="nucleotide sequence ID" value="NZ_MDCJ01000002.1"/>
</dbReference>
<name>A0A1E3WK90_9VIBR</name>
<accession>A0A1E3WK90</accession>
<dbReference type="AlphaFoldDB" id="A0A1E3WK90"/>
<sequence>MNMSRGFTLIESIIVMVVMAIAMVTITSFLVPQFTRSADLHYQSRASALGHGLMTQILARNFDQHSTQLGGVVRCSSGDTDSELCSGISGSSSSLGPDGEIPANFDDVDDYIGCWTTSAVTSSCPNNLYDLISAGEESAYHNFEVNIAVNYFVNTPDKMLKQITLEIKAGQQPALEFIAYRGNY</sequence>
<dbReference type="Proteomes" id="UP000095131">
    <property type="component" value="Unassembled WGS sequence"/>
</dbReference>
<reference evidence="2 3" key="1">
    <citation type="submission" date="2016-08" db="EMBL/GenBank/DDBJ databases">
        <title>Genome sequencing of Vibrio scophthalmi strain FP3289, an isolated from Paralichthys olivaceus.</title>
        <authorList>
            <person name="Han H.-J."/>
        </authorList>
    </citation>
    <scope>NUCLEOTIDE SEQUENCE [LARGE SCALE GENOMIC DNA]</scope>
    <source>
        <strain evidence="2 3">FP3289</strain>
    </source>
</reference>
<evidence type="ECO:0000313" key="2">
    <source>
        <dbReference type="EMBL" id="ODS10196.1"/>
    </source>
</evidence>
<dbReference type="PATRIC" id="fig|45658.8.peg.438"/>
<comment type="caution">
    <text evidence="2">The sequence shown here is derived from an EMBL/GenBank/DDBJ whole genome shotgun (WGS) entry which is preliminary data.</text>
</comment>
<evidence type="ECO:0000256" key="1">
    <source>
        <dbReference type="SAM" id="Phobius"/>
    </source>
</evidence>
<keyword evidence="1" id="KW-0812">Transmembrane</keyword>
<keyword evidence="1" id="KW-1133">Transmembrane helix</keyword>
<dbReference type="NCBIfam" id="TIGR02532">
    <property type="entry name" value="IV_pilin_GFxxxE"/>
    <property type="match status" value="1"/>
</dbReference>
<organism evidence="2 3">
    <name type="scientific">Vibrio scophthalmi</name>
    <dbReference type="NCBI Taxonomy" id="45658"/>
    <lineage>
        <taxon>Bacteria</taxon>
        <taxon>Pseudomonadati</taxon>
        <taxon>Pseudomonadota</taxon>
        <taxon>Gammaproteobacteria</taxon>
        <taxon>Vibrionales</taxon>
        <taxon>Vibrionaceae</taxon>
        <taxon>Vibrio</taxon>
    </lineage>
</organism>
<proteinExistence type="predicted"/>
<dbReference type="InterPro" id="IPR012902">
    <property type="entry name" value="N_methyl_site"/>
</dbReference>
<feature type="transmembrane region" description="Helical" evidence="1">
    <location>
        <begin position="12"/>
        <end position="31"/>
    </location>
</feature>
<dbReference type="EMBL" id="MDCJ01000002">
    <property type="protein sequence ID" value="ODS10196.1"/>
    <property type="molecule type" value="Genomic_DNA"/>
</dbReference>
<dbReference type="Pfam" id="PF07963">
    <property type="entry name" value="N_methyl"/>
    <property type="match status" value="1"/>
</dbReference>
<gene>
    <name evidence="2" type="ORF">VSF3289_00451</name>
</gene>
<dbReference type="OrthoDB" id="5593857at2"/>
<protein>
    <recommendedName>
        <fullName evidence="4">MSHA pilin protein MshD</fullName>
    </recommendedName>
</protein>
<evidence type="ECO:0008006" key="4">
    <source>
        <dbReference type="Google" id="ProtNLM"/>
    </source>
</evidence>